<feature type="chain" id="PRO_5045602006" evidence="2">
    <location>
        <begin position="22"/>
        <end position="672"/>
    </location>
</feature>
<dbReference type="RefSeq" id="WP_248941786.1">
    <property type="nucleotide sequence ID" value="NZ_JAKIKS010000086.1"/>
</dbReference>
<organism evidence="3 4">
    <name type="scientific">Shewanella surugensis</name>
    <dbReference type="NCBI Taxonomy" id="212020"/>
    <lineage>
        <taxon>Bacteria</taxon>
        <taxon>Pseudomonadati</taxon>
        <taxon>Pseudomonadota</taxon>
        <taxon>Gammaproteobacteria</taxon>
        <taxon>Alteromonadales</taxon>
        <taxon>Shewanellaceae</taxon>
        <taxon>Shewanella</taxon>
    </lineage>
</organism>
<comment type="caution">
    <text evidence="3">The sequence shown here is derived from an EMBL/GenBank/DDBJ whole genome shotgun (WGS) entry which is preliminary data.</text>
</comment>
<keyword evidence="4" id="KW-1185">Reference proteome</keyword>
<proteinExistence type="predicted"/>
<evidence type="ECO:0000313" key="3">
    <source>
        <dbReference type="EMBL" id="MCL1126397.1"/>
    </source>
</evidence>
<keyword evidence="2" id="KW-0732">Signal</keyword>
<name>A0ABT0LFB2_9GAMM</name>
<protein>
    <submittedName>
        <fullName evidence="3">DUF3324 domain-containing protein</fullName>
    </submittedName>
</protein>
<evidence type="ECO:0000256" key="1">
    <source>
        <dbReference type="SAM" id="MobiDB-lite"/>
    </source>
</evidence>
<evidence type="ECO:0000256" key="2">
    <source>
        <dbReference type="SAM" id="SignalP"/>
    </source>
</evidence>
<dbReference type="EMBL" id="JAKIKS010000086">
    <property type="protein sequence ID" value="MCL1126397.1"/>
    <property type="molecule type" value="Genomic_DNA"/>
</dbReference>
<gene>
    <name evidence="3" type="ORF">L2764_18390</name>
</gene>
<accession>A0ABT0LFB2</accession>
<sequence>MELSSLSRLMMSLSLTLVLSACGGGGDDTSINNNNDDSNSGTPSATMTRCDTLAGQDASTQSSLTTVSTNSALQFQIEATYYAQQSGAILTQINTNNSPLNSVDYQFNWQQLSGEPLVLISPHSPLLAFEAPRSGTYTLQVHISTQSETWSESISIDVEAAKTNNAHIRVSHQVTQGSLVSLRYYAMSDTMTNLSWCIADGPDLLVDLSEIDRPLFSAPAVSQDTISTLRAMAIIDGAEVNDDVYLLITFENAITSDYFPQPLARTFAYQPSSPYADAIQACVYSNQLNESCLLTTLPLIGQQDNADAMKAAIEDRLLVSHQWMGDNFMFFLEQMDPQDDFLTLLQSVTAIVISEDIRPSFYWAQTGAIYVDPDNLWLTASERDTINEQPDYRSQFGESLDFLMPWRYVQNNDYASQYFSIAARSPRSLEALTPDLASLLYHELAHANDYFPISLHSQLQGPRLIDDYQWISNDQLSISDQLISQIPLTSDVMHALANVSFRGESATQTQQAYTPSDISAFFSADAASDYYAYTSQQEDMAMLFEEAMMSDRFNIQRDVAVTDKPTNPTANNILVHWGQRGRIGEDKVAERFAIVGTSILPTLDTQALLASLPEPVLLIVGDTWAQNVVQAPTLSNSQMNTLNKTQARDDVDTSAEIGVSRPHPPLKLSGER</sequence>
<reference evidence="3 4" key="1">
    <citation type="submission" date="2022-01" db="EMBL/GenBank/DDBJ databases">
        <title>Whole genome-based taxonomy of the Shewanellaceae.</title>
        <authorList>
            <person name="Martin-Rodriguez A.J."/>
        </authorList>
    </citation>
    <scope>NUCLEOTIDE SEQUENCE [LARGE SCALE GENOMIC DNA]</scope>
    <source>
        <strain evidence="3 4">DSM 17177</strain>
    </source>
</reference>
<evidence type="ECO:0000313" key="4">
    <source>
        <dbReference type="Proteomes" id="UP001203423"/>
    </source>
</evidence>
<feature type="region of interest" description="Disordered" evidence="1">
    <location>
        <begin position="646"/>
        <end position="672"/>
    </location>
</feature>
<feature type="signal peptide" evidence="2">
    <location>
        <begin position="1"/>
        <end position="21"/>
    </location>
</feature>
<dbReference type="Proteomes" id="UP001203423">
    <property type="component" value="Unassembled WGS sequence"/>
</dbReference>